<comment type="caution">
    <text evidence="2">The sequence shown here is derived from an EMBL/GenBank/DDBJ whole genome shotgun (WGS) entry which is preliminary data.</text>
</comment>
<sequence length="207" mass="22399">MQGEICFMRFNSSLPPIRTLQSLNKICLLQPPEELFQSPHVVLPTESDGLPNPPMLHRSHQYLHSGDQGCSRVHLPERYPQEFAVTVHCHDKLSSGCHLDGQSSSHNVCFIAWGTGYGRCHTGAQDVNSMLCFSSVVESGRSLKIGEKQPASSSSSSHSSLDSSPSSIRSFTVSLLPQPPSSGKTFIVAVITVATLVVVTPMTARLA</sequence>
<proteinExistence type="predicted"/>
<accession>A0AAV4DNP4</accession>
<keyword evidence="3" id="KW-1185">Reference proteome</keyword>
<protein>
    <submittedName>
        <fullName evidence="2">Uncharacterized protein</fullName>
    </submittedName>
</protein>
<dbReference type="Proteomes" id="UP000735302">
    <property type="component" value="Unassembled WGS sequence"/>
</dbReference>
<evidence type="ECO:0000313" key="3">
    <source>
        <dbReference type="Proteomes" id="UP000735302"/>
    </source>
</evidence>
<evidence type="ECO:0000256" key="1">
    <source>
        <dbReference type="SAM" id="MobiDB-lite"/>
    </source>
</evidence>
<reference evidence="2 3" key="1">
    <citation type="journal article" date="2021" name="Elife">
        <title>Chloroplast acquisition without the gene transfer in kleptoplastic sea slugs, Plakobranchus ocellatus.</title>
        <authorList>
            <person name="Maeda T."/>
            <person name="Takahashi S."/>
            <person name="Yoshida T."/>
            <person name="Shimamura S."/>
            <person name="Takaki Y."/>
            <person name="Nagai Y."/>
            <person name="Toyoda A."/>
            <person name="Suzuki Y."/>
            <person name="Arimoto A."/>
            <person name="Ishii H."/>
            <person name="Satoh N."/>
            <person name="Nishiyama T."/>
            <person name="Hasebe M."/>
            <person name="Maruyama T."/>
            <person name="Minagawa J."/>
            <person name="Obokata J."/>
            <person name="Shigenobu S."/>
        </authorList>
    </citation>
    <scope>NUCLEOTIDE SEQUENCE [LARGE SCALE GENOMIC DNA]</scope>
</reference>
<dbReference type="EMBL" id="BLXT01008089">
    <property type="protein sequence ID" value="GFO45928.1"/>
    <property type="molecule type" value="Genomic_DNA"/>
</dbReference>
<feature type="compositionally biased region" description="Low complexity" evidence="1">
    <location>
        <begin position="152"/>
        <end position="165"/>
    </location>
</feature>
<name>A0AAV4DNP4_9GAST</name>
<gene>
    <name evidence="2" type="ORF">PoB_007243300</name>
</gene>
<dbReference type="AlphaFoldDB" id="A0AAV4DNP4"/>
<evidence type="ECO:0000313" key="2">
    <source>
        <dbReference type="EMBL" id="GFO45928.1"/>
    </source>
</evidence>
<organism evidence="2 3">
    <name type="scientific">Plakobranchus ocellatus</name>
    <dbReference type="NCBI Taxonomy" id="259542"/>
    <lineage>
        <taxon>Eukaryota</taxon>
        <taxon>Metazoa</taxon>
        <taxon>Spiralia</taxon>
        <taxon>Lophotrochozoa</taxon>
        <taxon>Mollusca</taxon>
        <taxon>Gastropoda</taxon>
        <taxon>Heterobranchia</taxon>
        <taxon>Euthyneura</taxon>
        <taxon>Panpulmonata</taxon>
        <taxon>Sacoglossa</taxon>
        <taxon>Placobranchoidea</taxon>
        <taxon>Plakobranchidae</taxon>
        <taxon>Plakobranchus</taxon>
    </lineage>
</organism>
<feature type="region of interest" description="Disordered" evidence="1">
    <location>
        <begin position="144"/>
        <end position="165"/>
    </location>
</feature>